<evidence type="ECO:0000313" key="4">
    <source>
        <dbReference type="Proteomes" id="UP000657918"/>
    </source>
</evidence>
<feature type="domain" description="Retrotransposon Copia-like N-terminal" evidence="2">
    <location>
        <begin position="43"/>
        <end position="77"/>
    </location>
</feature>
<gene>
    <name evidence="3" type="ORF">SADUNF_Sadunf08G0135600</name>
</gene>
<accession>A0A835N1N2</accession>
<dbReference type="InterPro" id="IPR029472">
    <property type="entry name" value="Copia-like_N"/>
</dbReference>
<evidence type="ECO:0000256" key="1">
    <source>
        <dbReference type="SAM" id="MobiDB-lite"/>
    </source>
</evidence>
<organism evidence="3 4">
    <name type="scientific">Salix dunnii</name>
    <dbReference type="NCBI Taxonomy" id="1413687"/>
    <lineage>
        <taxon>Eukaryota</taxon>
        <taxon>Viridiplantae</taxon>
        <taxon>Streptophyta</taxon>
        <taxon>Embryophyta</taxon>
        <taxon>Tracheophyta</taxon>
        <taxon>Spermatophyta</taxon>
        <taxon>Magnoliopsida</taxon>
        <taxon>eudicotyledons</taxon>
        <taxon>Gunneridae</taxon>
        <taxon>Pentapetalae</taxon>
        <taxon>rosids</taxon>
        <taxon>fabids</taxon>
        <taxon>Malpighiales</taxon>
        <taxon>Salicaceae</taxon>
        <taxon>Saliceae</taxon>
        <taxon>Salix</taxon>
    </lineage>
</organism>
<feature type="region of interest" description="Disordered" evidence="1">
    <location>
        <begin position="273"/>
        <end position="310"/>
    </location>
</feature>
<protein>
    <recommendedName>
        <fullName evidence="2">Retrotransposon Copia-like N-terminal domain-containing protein</fullName>
    </recommendedName>
</protein>
<dbReference type="OrthoDB" id="850522at2759"/>
<dbReference type="Pfam" id="PF14244">
    <property type="entry name" value="Retrotran_gag_3"/>
    <property type="match status" value="1"/>
</dbReference>
<keyword evidence="4" id="KW-1185">Reference proteome</keyword>
<reference evidence="3 4" key="1">
    <citation type="submission" date="2020-10" db="EMBL/GenBank/DDBJ databases">
        <title>Plant Genome Project.</title>
        <authorList>
            <person name="Zhang R.-G."/>
        </authorList>
    </citation>
    <scope>NUCLEOTIDE SEQUENCE [LARGE SCALE GENOMIC DNA]</scope>
    <source>
        <strain evidence="3">FAFU-HL-1</strain>
        <tissue evidence="3">Leaf</tissue>
    </source>
</reference>
<comment type="caution">
    <text evidence="3">The sequence shown here is derived from an EMBL/GenBank/DDBJ whole genome shotgun (WGS) entry which is preliminary data.</text>
</comment>
<dbReference type="EMBL" id="JADGMS010000008">
    <property type="protein sequence ID" value="KAF9677708.1"/>
    <property type="molecule type" value="Genomic_DNA"/>
</dbReference>
<dbReference type="PANTHER" id="PTHR37610">
    <property type="entry name" value="CCHC-TYPE DOMAIN-CONTAINING PROTEIN"/>
    <property type="match status" value="1"/>
</dbReference>
<evidence type="ECO:0000313" key="3">
    <source>
        <dbReference type="EMBL" id="KAF9677708.1"/>
    </source>
</evidence>
<evidence type="ECO:0000259" key="2">
    <source>
        <dbReference type="Pfam" id="PF14244"/>
    </source>
</evidence>
<proteinExistence type="predicted"/>
<name>A0A835N1N2_9ROSI</name>
<dbReference type="PANTHER" id="PTHR37610:SF101">
    <property type="entry name" value="(RAPE) HYPOTHETICAL PROTEIN"/>
    <property type="match status" value="1"/>
</dbReference>
<sequence>MKRKVKCISNFDLYKSRFGNRREETLFRDMAPDPVFPQELPLVHLKDDNYEEWARSFRTALRTRKKFRFIDGIIKQPGEGSEDWEDWWTINSLLVSWIRNTIEPTLRSTISHVEIAHDLWNDIEDRSNITNGPHFQQLKSTSAECKQKGMTIMDYYGKLKKIWDELSNFEQLPMCKCGSAYAFSAQNWRRKERKRRCTYFLWDLMSREEQVKNIACGREEHGEIMALVTQTLLDGREKGSTLCSYYNKHGHKAENCFALKGYPDWWGDRPRGDGRRGIGRGRGSPDVQSSGRGGGRTHRGTHRANATQIGTTMAFTSSAITTAKGEARRCRALVVINGRN</sequence>
<dbReference type="Proteomes" id="UP000657918">
    <property type="component" value="Chromosome 8"/>
</dbReference>
<dbReference type="AlphaFoldDB" id="A0A835N1N2"/>